<evidence type="ECO:0000313" key="2">
    <source>
        <dbReference type="EMBL" id="MFD2701888.1"/>
    </source>
</evidence>
<dbReference type="Proteomes" id="UP001597540">
    <property type="component" value="Unassembled WGS sequence"/>
</dbReference>
<dbReference type="Gene3D" id="3.40.190.10">
    <property type="entry name" value="Periplasmic binding protein-like II"/>
    <property type="match status" value="3"/>
</dbReference>
<dbReference type="EMBL" id="JBHUMJ010000003">
    <property type="protein sequence ID" value="MFD2701888.1"/>
    <property type="molecule type" value="Genomic_DNA"/>
</dbReference>
<accession>A0ABW5SRI8</accession>
<name>A0ABW5SRI8_9BACL</name>
<reference evidence="3" key="1">
    <citation type="journal article" date="2019" name="Int. J. Syst. Evol. Microbiol.">
        <title>The Global Catalogue of Microorganisms (GCM) 10K type strain sequencing project: providing services to taxonomists for standard genome sequencing and annotation.</title>
        <authorList>
            <consortium name="The Broad Institute Genomics Platform"/>
            <consortium name="The Broad Institute Genome Sequencing Center for Infectious Disease"/>
            <person name="Wu L."/>
            <person name="Ma J."/>
        </authorList>
    </citation>
    <scope>NUCLEOTIDE SEQUENCE [LARGE SCALE GENOMIC DNA]</scope>
    <source>
        <strain evidence="3">KCTC 33849</strain>
    </source>
</reference>
<proteinExistence type="predicted"/>
<gene>
    <name evidence="2" type="ORF">ACFSVM_15600</name>
</gene>
<dbReference type="PROSITE" id="PS51257">
    <property type="entry name" value="PROKAR_LIPOPROTEIN"/>
    <property type="match status" value="1"/>
</dbReference>
<organism evidence="2 3">
    <name type="scientific">Paenibacillus shunpengii</name>
    <dbReference type="NCBI Taxonomy" id="2054424"/>
    <lineage>
        <taxon>Bacteria</taxon>
        <taxon>Bacillati</taxon>
        <taxon>Bacillota</taxon>
        <taxon>Bacilli</taxon>
        <taxon>Bacillales</taxon>
        <taxon>Paenibacillaceae</taxon>
        <taxon>Paenibacillus</taxon>
    </lineage>
</organism>
<evidence type="ECO:0000313" key="3">
    <source>
        <dbReference type="Proteomes" id="UP001597540"/>
    </source>
</evidence>
<dbReference type="RefSeq" id="WP_090725663.1">
    <property type="nucleotide sequence ID" value="NZ_JBHUMJ010000003.1"/>
</dbReference>
<dbReference type="PANTHER" id="PTHR43649">
    <property type="entry name" value="ARABINOSE-BINDING PROTEIN-RELATED"/>
    <property type="match status" value="1"/>
</dbReference>
<dbReference type="InterPro" id="IPR050490">
    <property type="entry name" value="Bact_solute-bd_prot1"/>
</dbReference>
<sequence length="564" mass="63817">MSKTLYKLSAIVLATALTITGCNWGSQSDSSSETAPATSSDNGFSKGKFETPVTMTTVGYVNASFKFKNGETLENNILTKWVKDNLNIDIKYNWTTAEDQYKTKIMLDMSSGEEMPDVVYVTDPQLMSDLIDSGRFKDISEDFEKYASPEVKKIYEKDPMYWAQVTKDGKRYGLPQLGKVMNNDPLLWIRTDFLKKANLEEPKTLDDLEKVMEAMKGTELGNPPLAVSIKDGGKPYTSWRGDTSWVFGAYGVIPHYWNKWNGSDKLEYGSIQPEVKQALARLAEWYKKGYLSPDVAMIDVSKSDESFKNGKSGIMTGPIFQGNSVRNFLWKNEPDATVKPIPVPTGPDGKSGRRYSPVQIGAFLINKDFKNPEAFFLYVNKMFEFSNPKAGGEFDNGYFEGYDYVMKDGKPSSVEADFPDKTKVEPFKYMLGGQWFFDPMQELNAYQKFYNGEKPSTPFETKLYNSISDKEKADPKSVLEWQAAQITLDMKDTSIEDLFTGAMTETMKSKWEGLIKLETETFAKIIYGKAPVDEFDTFVTQWKELGGDKITEEVNAWYQSIQGE</sequence>
<dbReference type="PANTHER" id="PTHR43649:SF12">
    <property type="entry name" value="DIACETYLCHITOBIOSE BINDING PROTEIN DASA"/>
    <property type="match status" value="1"/>
</dbReference>
<protein>
    <submittedName>
        <fullName evidence="2">Extracellular solute-binding protein</fullName>
    </submittedName>
</protein>
<dbReference type="SUPFAM" id="SSF53850">
    <property type="entry name" value="Periplasmic binding protein-like II"/>
    <property type="match status" value="1"/>
</dbReference>
<feature type="signal peptide" evidence="1">
    <location>
        <begin position="1"/>
        <end position="25"/>
    </location>
</feature>
<feature type="chain" id="PRO_5045458807" evidence="1">
    <location>
        <begin position="26"/>
        <end position="564"/>
    </location>
</feature>
<keyword evidence="3" id="KW-1185">Reference proteome</keyword>
<keyword evidence="1" id="KW-0732">Signal</keyword>
<evidence type="ECO:0000256" key="1">
    <source>
        <dbReference type="SAM" id="SignalP"/>
    </source>
</evidence>
<comment type="caution">
    <text evidence="2">The sequence shown here is derived from an EMBL/GenBank/DDBJ whole genome shotgun (WGS) entry which is preliminary data.</text>
</comment>